<feature type="transmembrane region" description="Helical" evidence="8">
    <location>
        <begin position="226"/>
        <end position="253"/>
    </location>
</feature>
<feature type="transmembrane region" description="Helical" evidence="8">
    <location>
        <begin position="39"/>
        <end position="57"/>
    </location>
</feature>
<dbReference type="Pfam" id="PF00230">
    <property type="entry name" value="MIP"/>
    <property type="match status" value="1"/>
</dbReference>
<dbReference type="SUPFAM" id="SSF81338">
    <property type="entry name" value="Aquaporin-like"/>
    <property type="match status" value="1"/>
</dbReference>
<dbReference type="InterPro" id="IPR022357">
    <property type="entry name" value="MIP_CS"/>
</dbReference>
<keyword evidence="6 8" id="KW-0472">Membrane</keyword>
<evidence type="ECO:0000256" key="2">
    <source>
        <dbReference type="ARBA" id="ARBA00006175"/>
    </source>
</evidence>
<sequence>MFAFFLSEAVGSMLLILLGCGVVANTALAKSKGHGTGFLFVNWGWGLAVFVGVLVSAKSGGHLNPAVTIGLVINDIAQGKTPMDASTVMAYLGGQFVGSLLGAFLCWVAYKQHFDEETDQAAQLGVFATGPAIRNPLFNLLTEIIATFVLVFVVIAAGLYTTNAKGDAVNLGWLGALGVALLIVVIGTGLGGPTGYAINPTRDLCPRIMHAILPIKGKGGSDWGYAWIPVVGPLIGGVLAGLLATPLLAAPLLP</sequence>
<gene>
    <name evidence="9" type="ORF">J5A65_03775</name>
</gene>
<keyword evidence="4 7" id="KW-0812">Transmembrane</keyword>
<comment type="similarity">
    <text evidence="2 7">Belongs to the MIP/aquaporin (TC 1.A.8) family.</text>
</comment>
<evidence type="ECO:0000256" key="5">
    <source>
        <dbReference type="ARBA" id="ARBA00022989"/>
    </source>
</evidence>
<proteinExistence type="inferred from homology"/>
<dbReference type="PROSITE" id="PS00221">
    <property type="entry name" value="MIP"/>
    <property type="match status" value="1"/>
</dbReference>
<dbReference type="Gene3D" id="1.20.1080.10">
    <property type="entry name" value="Glycerol uptake facilitator protein"/>
    <property type="match status" value="1"/>
</dbReference>
<keyword evidence="3 7" id="KW-0813">Transport</keyword>
<feature type="transmembrane region" description="Helical" evidence="8">
    <location>
        <begin position="137"/>
        <end position="159"/>
    </location>
</feature>
<accession>A0ABX7Y7R4</accession>
<evidence type="ECO:0000313" key="9">
    <source>
        <dbReference type="EMBL" id="QUC08862.1"/>
    </source>
</evidence>
<keyword evidence="5 8" id="KW-1133">Transmembrane helix</keyword>
<feature type="transmembrane region" description="Helical" evidence="8">
    <location>
        <begin position="171"/>
        <end position="190"/>
    </location>
</feature>
<reference evidence="9 10" key="1">
    <citation type="submission" date="2021-03" db="EMBL/GenBank/DDBJ databases">
        <title>Human Oral Microbial Genomes.</title>
        <authorList>
            <person name="Johnston C.D."/>
            <person name="Chen T."/>
            <person name="Dewhirst F.E."/>
        </authorList>
    </citation>
    <scope>NUCLEOTIDE SEQUENCE [LARGE SCALE GENOMIC DNA]</scope>
    <source>
        <strain evidence="9 10">DSMZ 100122</strain>
    </source>
</reference>
<comment type="subcellular location">
    <subcellularLocation>
        <location evidence="1">Membrane</location>
        <topology evidence="1">Multi-pass membrane protein</topology>
    </subcellularLocation>
</comment>
<dbReference type="RefSeq" id="WP_212325499.1">
    <property type="nucleotide sequence ID" value="NZ_AP024463.1"/>
</dbReference>
<evidence type="ECO:0000256" key="4">
    <source>
        <dbReference type="ARBA" id="ARBA00022692"/>
    </source>
</evidence>
<dbReference type="Proteomes" id="UP000678513">
    <property type="component" value="Chromosome"/>
</dbReference>
<evidence type="ECO:0000256" key="3">
    <source>
        <dbReference type="ARBA" id="ARBA00022448"/>
    </source>
</evidence>
<organism evidence="9 10">
    <name type="scientific">Arachnia rubra</name>
    <dbReference type="NCBI Taxonomy" id="1547448"/>
    <lineage>
        <taxon>Bacteria</taxon>
        <taxon>Bacillati</taxon>
        <taxon>Actinomycetota</taxon>
        <taxon>Actinomycetes</taxon>
        <taxon>Propionibacteriales</taxon>
        <taxon>Propionibacteriaceae</taxon>
        <taxon>Arachnia</taxon>
    </lineage>
</organism>
<evidence type="ECO:0000256" key="7">
    <source>
        <dbReference type="RuleBase" id="RU000477"/>
    </source>
</evidence>
<evidence type="ECO:0000313" key="10">
    <source>
        <dbReference type="Proteomes" id="UP000678513"/>
    </source>
</evidence>
<evidence type="ECO:0000256" key="8">
    <source>
        <dbReference type="SAM" id="Phobius"/>
    </source>
</evidence>
<evidence type="ECO:0000256" key="6">
    <source>
        <dbReference type="ARBA" id="ARBA00023136"/>
    </source>
</evidence>
<dbReference type="InterPro" id="IPR000425">
    <property type="entry name" value="MIP"/>
</dbReference>
<dbReference type="PANTHER" id="PTHR43829:SF9">
    <property type="entry name" value="AQUAPORIN-9"/>
    <property type="match status" value="1"/>
</dbReference>
<name>A0ABX7Y7R4_9ACTN</name>
<dbReference type="EMBL" id="CP072384">
    <property type="protein sequence ID" value="QUC08862.1"/>
    <property type="molecule type" value="Genomic_DNA"/>
</dbReference>
<feature type="transmembrane region" description="Helical" evidence="8">
    <location>
        <begin position="88"/>
        <end position="110"/>
    </location>
</feature>
<evidence type="ECO:0000256" key="1">
    <source>
        <dbReference type="ARBA" id="ARBA00004141"/>
    </source>
</evidence>
<protein>
    <submittedName>
        <fullName evidence="9">Aquaporin family protein</fullName>
    </submittedName>
</protein>
<dbReference type="PANTHER" id="PTHR43829">
    <property type="entry name" value="AQUAPORIN OR AQUAGLYCEROPORIN RELATED"/>
    <property type="match status" value="1"/>
</dbReference>
<keyword evidence="10" id="KW-1185">Reference proteome</keyword>
<dbReference type="PRINTS" id="PR00783">
    <property type="entry name" value="MINTRINSICP"/>
</dbReference>
<dbReference type="InterPro" id="IPR050363">
    <property type="entry name" value="MIP/Aquaporin"/>
</dbReference>
<dbReference type="InterPro" id="IPR023271">
    <property type="entry name" value="Aquaporin-like"/>
</dbReference>